<evidence type="ECO:0000256" key="1">
    <source>
        <dbReference type="SAM" id="MobiDB-lite"/>
    </source>
</evidence>
<keyword evidence="3" id="KW-1185">Reference proteome</keyword>
<dbReference type="AlphaFoldDB" id="A0AAV1QXR1"/>
<gene>
    <name evidence="2" type="ORF">DCAF_LOCUS4264</name>
</gene>
<feature type="compositionally biased region" description="Basic and acidic residues" evidence="1">
    <location>
        <begin position="49"/>
        <end position="65"/>
    </location>
</feature>
<accession>A0AAV1QXR1</accession>
<dbReference type="Proteomes" id="UP001314170">
    <property type="component" value="Unassembled WGS sequence"/>
</dbReference>
<protein>
    <submittedName>
        <fullName evidence="2">Uncharacterized protein</fullName>
    </submittedName>
</protein>
<proteinExistence type="predicted"/>
<dbReference type="EMBL" id="CAWUPB010000851">
    <property type="protein sequence ID" value="CAK7326562.1"/>
    <property type="molecule type" value="Genomic_DNA"/>
</dbReference>
<evidence type="ECO:0000313" key="3">
    <source>
        <dbReference type="Proteomes" id="UP001314170"/>
    </source>
</evidence>
<reference evidence="2 3" key="1">
    <citation type="submission" date="2024-01" db="EMBL/GenBank/DDBJ databases">
        <authorList>
            <person name="Waweru B."/>
        </authorList>
    </citation>
    <scope>NUCLEOTIDE SEQUENCE [LARGE SCALE GENOMIC DNA]</scope>
</reference>
<organism evidence="2 3">
    <name type="scientific">Dovyalis caffra</name>
    <dbReference type="NCBI Taxonomy" id="77055"/>
    <lineage>
        <taxon>Eukaryota</taxon>
        <taxon>Viridiplantae</taxon>
        <taxon>Streptophyta</taxon>
        <taxon>Embryophyta</taxon>
        <taxon>Tracheophyta</taxon>
        <taxon>Spermatophyta</taxon>
        <taxon>Magnoliopsida</taxon>
        <taxon>eudicotyledons</taxon>
        <taxon>Gunneridae</taxon>
        <taxon>Pentapetalae</taxon>
        <taxon>rosids</taxon>
        <taxon>fabids</taxon>
        <taxon>Malpighiales</taxon>
        <taxon>Salicaceae</taxon>
        <taxon>Flacourtieae</taxon>
        <taxon>Dovyalis</taxon>
    </lineage>
</organism>
<name>A0AAV1QXR1_9ROSI</name>
<evidence type="ECO:0000313" key="2">
    <source>
        <dbReference type="EMBL" id="CAK7326562.1"/>
    </source>
</evidence>
<sequence>MFGSGWMGDVNRIRRLDRKKMWASLSMRISVMQVDHGSYGREMITTESPHSDELASEVTRDDMGD</sequence>
<comment type="caution">
    <text evidence="2">The sequence shown here is derived from an EMBL/GenBank/DDBJ whole genome shotgun (WGS) entry which is preliminary data.</text>
</comment>
<feature type="region of interest" description="Disordered" evidence="1">
    <location>
        <begin position="43"/>
        <end position="65"/>
    </location>
</feature>